<dbReference type="Gene3D" id="1.10.357.10">
    <property type="entry name" value="Tetracycline Repressor, domain 2"/>
    <property type="match status" value="1"/>
</dbReference>
<gene>
    <name evidence="6" type="ORF">MUN33_09370</name>
</gene>
<dbReference type="SUPFAM" id="SSF48498">
    <property type="entry name" value="Tetracyclin repressor-like, C-terminal domain"/>
    <property type="match status" value="1"/>
</dbReference>
<proteinExistence type="predicted"/>
<evidence type="ECO:0000256" key="4">
    <source>
        <dbReference type="PROSITE-ProRule" id="PRU00335"/>
    </source>
</evidence>
<accession>A0A9X1WGX5</accession>
<feature type="domain" description="HTH tetR-type" evidence="5">
    <location>
        <begin position="10"/>
        <end position="70"/>
    </location>
</feature>
<dbReference type="InterPro" id="IPR036271">
    <property type="entry name" value="Tet_transcr_reg_TetR-rel_C_sf"/>
</dbReference>
<reference evidence="6" key="1">
    <citation type="submission" date="2022-04" db="EMBL/GenBank/DDBJ databases">
        <title>Corynebacterium kalidii LD5P10.</title>
        <authorList>
            <person name="Sun J.Q."/>
        </authorList>
    </citation>
    <scope>NUCLEOTIDE SEQUENCE</scope>
    <source>
        <strain evidence="6">LD5P10</strain>
    </source>
</reference>
<keyword evidence="1" id="KW-0805">Transcription regulation</keyword>
<comment type="caution">
    <text evidence="6">The sequence shown here is derived from an EMBL/GenBank/DDBJ whole genome shotgun (WGS) entry which is preliminary data.</text>
</comment>
<protein>
    <submittedName>
        <fullName evidence="6">TetR/AcrR family transcriptional regulator</fullName>
    </submittedName>
</protein>
<evidence type="ECO:0000259" key="5">
    <source>
        <dbReference type="PROSITE" id="PS50977"/>
    </source>
</evidence>
<dbReference type="SUPFAM" id="SSF46689">
    <property type="entry name" value="Homeodomain-like"/>
    <property type="match status" value="1"/>
</dbReference>
<evidence type="ECO:0000256" key="2">
    <source>
        <dbReference type="ARBA" id="ARBA00023125"/>
    </source>
</evidence>
<keyword evidence="2 4" id="KW-0238">DNA-binding</keyword>
<evidence type="ECO:0000256" key="3">
    <source>
        <dbReference type="ARBA" id="ARBA00023163"/>
    </source>
</evidence>
<dbReference type="GO" id="GO:0003677">
    <property type="term" value="F:DNA binding"/>
    <property type="evidence" value="ECO:0007669"/>
    <property type="project" value="UniProtKB-UniRule"/>
</dbReference>
<name>A0A9X1WGX5_9CORY</name>
<organism evidence="6 7">
    <name type="scientific">Corynebacterium kalidii</name>
    <dbReference type="NCBI Taxonomy" id="2931982"/>
    <lineage>
        <taxon>Bacteria</taxon>
        <taxon>Bacillati</taxon>
        <taxon>Actinomycetota</taxon>
        <taxon>Actinomycetes</taxon>
        <taxon>Mycobacteriales</taxon>
        <taxon>Corynebacteriaceae</taxon>
        <taxon>Corynebacterium</taxon>
    </lineage>
</organism>
<dbReference type="PRINTS" id="PR00455">
    <property type="entry name" value="HTHTETR"/>
</dbReference>
<dbReference type="PANTHER" id="PTHR47506:SF1">
    <property type="entry name" value="HTH-TYPE TRANSCRIPTIONAL REGULATOR YJDC"/>
    <property type="match status" value="1"/>
</dbReference>
<dbReference type="EMBL" id="JALIEA010000013">
    <property type="protein sequence ID" value="MCJ7858919.1"/>
    <property type="molecule type" value="Genomic_DNA"/>
</dbReference>
<dbReference type="Pfam" id="PF00440">
    <property type="entry name" value="TetR_N"/>
    <property type="match status" value="1"/>
</dbReference>
<dbReference type="AlphaFoldDB" id="A0A9X1WGX5"/>
<keyword evidence="3" id="KW-0804">Transcription</keyword>
<dbReference type="RefSeq" id="WP_244804648.1">
    <property type="nucleotide sequence ID" value="NZ_JALIEA010000013.1"/>
</dbReference>
<sequence>MTHDTAPRPRPARQRILAAADELFYSRGVLSTGIDAVTDHADVARKSLYNNFASKDDLVHAWLEQRHRDWRGYYDARVAAAQGEGSVDGAGLVLAVFDAYLDHAMAAGEGFRGCGLLNTAAGYPPDSAVRQLVRRQKQEVEDLLALGSPTHADMLSHLLEGAVTRAGLEGSPDRLHRAREQAAVILGARTVPEGGQG</sequence>
<evidence type="ECO:0000313" key="7">
    <source>
        <dbReference type="Proteomes" id="UP001139207"/>
    </source>
</evidence>
<keyword evidence="7" id="KW-1185">Reference proteome</keyword>
<dbReference type="Proteomes" id="UP001139207">
    <property type="component" value="Unassembled WGS sequence"/>
</dbReference>
<feature type="DNA-binding region" description="H-T-H motif" evidence="4">
    <location>
        <begin position="33"/>
        <end position="52"/>
    </location>
</feature>
<dbReference type="InterPro" id="IPR009057">
    <property type="entry name" value="Homeodomain-like_sf"/>
</dbReference>
<dbReference type="InterPro" id="IPR001647">
    <property type="entry name" value="HTH_TetR"/>
</dbReference>
<evidence type="ECO:0000256" key="1">
    <source>
        <dbReference type="ARBA" id="ARBA00023015"/>
    </source>
</evidence>
<evidence type="ECO:0000313" key="6">
    <source>
        <dbReference type="EMBL" id="MCJ7858919.1"/>
    </source>
</evidence>
<dbReference type="PROSITE" id="PS50977">
    <property type="entry name" value="HTH_TETR_2"/>
    <property type="match status" value="1"/>
</dbReference>
<dbReference type="PANTHER" id="PTHR47506">
    <property type="entry name" value="TRANSCRIPTIONAL REGULATORY PROTEIN"/>
    <property type="match status" value="1"/>
</dbReference>